<sequence length="318" mass="34410">MKLATIRSACVSIRACTSRPGSRFGGMAQGCLPTNSRLTLRTASTAPSSGTSPTLTANFGKQHKEEDWSKCNRSMGEVVQNTKEAIATLQRRNPEIQPLLVILQAGEDDSMLEVNKRAAGKIGLNVSHICLVKNCSEDEIVEELLKLNDDPRVHGVFLHLPPTSLTSRVLNTLRPEKDVDGISDLNIGRLVRGDVSKGFIPPIASAVLDLLGKHDAALKGKSVLLVGGHGPLRMALQCLIERSGMTVQTYHWNSKSLKTQVMQADAVVMLSAGNVDIPPSWARPEAVIIHCELALEPGMAFYVPHAAFFTSCRCDRGV</sequence>
<protein>
    <submittedName>
        <fullName evidence="5">Uncharacterized protein</fullName>
    </submittedName>
</protein>
<dbReference type="InterPro" id="IPR036291">
    <property type="entry name" value="NAD(P)-bd_dom_sf"/>
</dbReference>
<gene>
    <name evidence="5" type="ORF">ATANTOWER_026967</name>
</gene>
<dbReference type="SUPFAM" id="SSF51735">
    <property type="entry name" value="NAD(P)-binding Rossmann-fold domains"/>
    <property type="match status" value="1"/>
</dbReference>
<organism evidence="5 6">
    <name type="scientific">Ataeniobius toweri</name>
    <dbReference type="NCBI Taxonomy" id="208326"/>
    <lineage>
        <taxon>Eukaryota</taxon>
        <taxon>Metazoa</taxon>
        <taxon>Chordata</taxon>
        <taxon>Craniata</taxon>
        <taxon>Vertebrata</taxon>
        <taxon>Euteleostomi</taxon>
        <taxon>Actinopterygii</taxon>
        <taxon>Neopterygii</taxon>
        <taxon>Teleostei</taxon>
        <taxon>Neoteleostei</taxon>
        <taxon>Acanthomorphata</taxon>
        <taxon>Ovalentaria</taxon>
        <taxon>Atherinomorphae</taxon>
        <taxon>Cyprinodontiformes</taxon>
        <taxon>Goodeidae</taxon>
        <taxon>Ataeniobius</taxon>
    </lineage>
</organism>
<feature type="domain" description="Tetrahydrofolate dehydrogenase/cyclohydrolase NAD(P)-binding" evidence="4">
    <location>
        <begin position="202"/>
        <end position="290"/>
    </location>
</feature>
<evidence type="ECO:0000256" key="1">
    <source>
        <dbReference type="ARBA" id="ARBA00022563"/>
    </source>
</evidence>
<evidence type="ECO:0000259" key="3">
    <source>
        <dbReference type="Pfam" id="PF00763"/>
    </source>
</evidence>
<dbReference type="Proteomes" id="UP001345963">
    <property type="component" value="Unassembled WGS sequence"/>
</dbReference>
<dbReference type="PRINTS" id="PR00085">
    <property type="entry name" value="THFDHDRGNASE"/>
</dbReference>
<evidence type="ECO:0000259" key="4">
    <source>
        <dbReference type="Pfam" id="PF02882"/>
    </source>
</evidence>
<reference evidence="5 6" key="1">
    <citation type="submission" date="2021-07" db="EMBL/GenBank/DDBJ databases">
        <authorList>
            <person name="Palmer J.M."/>
        </authorList>
    </citation>
    <scope>NUCLEOTIDE SEQUENCE [LARGE SCALE GENOMIC DNA]</scope>
    <source>
        <strain evidence="5 6">AT_MEX2019</strain>
        <tissue evidence="5">Muscle</tissue>
    </source>
</reference>
<accession>A0ABU7BCJ8</accession>
<keyword evidence="1" id="KW-0554">One-carbon metabolism</keyword>
<comment type="caution">
    <text evidence="5">The sequence shown here is derived from an EMBL/GenBank/DDBJ whole genome shotgun (WGS) entry which is preliminary data.</text>
</comment>
<dbReference type="Gene3D" id="3.40.50.720">
    <property type="entry name" value="NAD(P)-binding Rossmann-like Domain"/>
    <property type="match status" value="1"/>
</dbReference>
<dbReference type="PANTHER" id="PTHR48099:SF12">
    <property type="entry name" value="MONOFUNCTIONAL C1-TETRAHYDROFOLATE SYNTHASE, MITOCHONDRIAL"/>
    <property type="match status" value="1"/>
</dbReference>
<evidence type="ECO:0000313" key="5">
    <source>
        <dbReference type="EMBL" id="MED6248118.1"/>
    </source>
</evidence>
<evidence type="ECO:0000313" key="6">
    <source>
        <dbReference type="Proteomes" id="UP001345963"/>
    </source>
</evidence>
<feature type="domain" description="Tetrahydrofolate dehydrogenase/cyclohydrolase catalytic" evidence="3">
    <location>
        <begin position="77"/>
        <end position="180"/>
    </location>
</feature>
<dbReference type="SUPFAM" id="SSF53223">
    <property type="entry name" value="Aminoacid dehydrogenase-like, N-terminal domain"/>
    <property type="match status" value="1"/>
</dbReference>
<dbReference type="InterPro" id="IPR046346">
    <property type="entry name" value="Aminoacid_DH-like_N_sf"/>
</dbReference>
<dbReference type="InterPro" id="IPR000672">
    <property type="entry name" value="THF_DH/CycHdrlase"/>
</dbReference>
<evidence type="ECO:0000256" key="2">
    <source>
        <dbReference type="SAM" id="MobiDB-lite"/>
    </source>
</evidence>
<name>A0ABU7BCJ8_9TELE</name>
<dbReference type="PANTHER" id="PTHR48099">
    <property type="entry name" value="C-1-TETRAHYDROFOLATE SYNTHASE, CYTOPLASMIC-RELATED"/>
    <property type="match status" value="1"/>
</dbReference>
<dbReference type="Pfam" id="PF02882">
    <property type="entry name" value="THF_DHG_CYH_C"/>
    <property type="match status" value="1"/>
</dbReference>
<feature type="region of interest" description="Disordered" evidence="2">
    <location>
        <begin position="43"/>
        <end position="62"/>
    </location>
</feature>
<dbReference type="EMBL" id="JAHUTI010049822">
    <property type="protein sequence ID" value="MED6248118.1"/>
    <property type="molecule type" value="Genomic_DNA"/>
</dbReference>
<keyword evidence="6" id="KW-1185">Reference proteome</keyword>
<dbReference type="InterPro" id="IPR020630">
    <property type="entry name" value="THF_DH/CycHdrlase_cat_dom"/>
</dbReference>
<proteinExistence type="predicted"/>
<dbReference type="Gene3D" id="3.40.50.10860">
    <property type="entry name" value="Leucine Dehydrogenase, chain A, domain 1"/>
    <property type="match status" value="1"/>
</dbReference>
<dbReference type="InterPro" id="IPR020631">
    <property type="entry name" value="THF_DH/CycHdrlase_NAD-bd_dom"/>
</dbReference>
<feature type="compositionally biased region" description="Low complexity" evidence="2">
    <location>
        <begin position="43"/>
        <end position="57"/>
    </location>
</feature>
<dbReference type="Pfam" id="PF00763">
    <property type="entry name" value="THF_DHG_CYH"/>
    <property type="match status" value="1"/>
</dbReference>